<name>A0A2W1LCC6_9BACL</name>
<organism evidence="1 2">
    <name type="scientific">Paenibacillus sambharensis</name>
    <dbReference type="NCBI Taxonomy" id="1803190"/>
    <lineage>
        <taxon>Bacteria</taxon>
        <taxon>Bacillati</taxon>
        <taxon>Bacillota</taxon>
        <taxon>Bacilli</taxon>
        <taxon>Bacillales</taxon>
        <taxon>Paenibacillaceae</taxon>
        <taxon>Paenibacillus</taxon>
    </lineage>
</organism>
<evidence type="ECO:0000313" key="2">
    <source>
        <dbReference type="Proteomes" id="UP000249522"/>
    </source>
</evidence>
<gene>
    <name evidence="1" type="ORF">DNH61_07600</name>
</gene>
<sequence length="115" mass="13440">MANKDELRISQGRLEDAWRRTLPIVMNKTDQSQVMSDGADDKALRIHIKTAGHQMYAFDFKVTYEDSREIRVELVDVERDGKTIDERPDTVQQLIEDYTRHLHECAQQLHDLTKA</sequence>
<dbReference type="AlphaFoldDB" id="A0A2W1LCC6"/>
<dbReference type="OrthoDB" id="2971377at2"/>
<dbReference type="RefSeq" id="WP_111146063.1">
    <property type="nucleotide sequence ID" value="NZ_QKRB01000038.1"/>
</dbReference>
<dbReference type="EMBL" id="QKRB01000038">
    <property type="protein sequence ID" value="PZD96369.1"/>
    <property type="molecule type" value="Genomic_DNA"/>
</dbReference>
<keyword evidence="2" id="KW-1185">Reference proteome</keyword>
<dbReference type="Proteomes" id="UP000249522">
    <property type="component" value="Unassembled WGS sequence"/>
</dbReference>
<protein>
    <submittedName>
        <fullName evidence="1">Uncharacterized protein</fullName>
    </submittedName>
</protein>
<proteinExistence type="predicted"/>
<accession>A0A2W1LCC6</accession>
<comment type="caution">
    <text evidence="1">The sequence shown here is derived from an EMBL/GenBank/DDBJ whole genome shotgun (WGS) entry which is preliminary data.</text>
</comment>
<evidence type="ECO:0000313" key="1">
    <source>
        <dbReference type="EMBL" id="PZD96369.1"/>
    </source>
</evidence>
<reference evidence="1 2" key="1">
    <citation type="submission" date="2018-06" db="EMBL/GenBank/DDBJ databases">
        <title>Paenibacillus imtechensis sp. nov.</title>
        <authorList>
            <person name="Pinnaka A.K."/>
            <person name="Singh H."/>
            <person name="Kaur M."/>
        </authorList>
    </citation>
    <scope>NUCLEOTIDE SEQUENCE [LARGE SCALE GENOMIC DNA]</scope>
    <source>
        <strain evidence="1 2">SMB1</strain>
    </source>
</reference>